<gene>
    <name evidence="3" type="ORF">Clacol_010029</name>
</gene>
<name>A0AAV5AM86_9AGAM</name>
<feature type="region of interest" description="Disordered" evidence="1">
    <location>
        <begin position="347"/>
        <end position="407"/>
    </location>
</feature>
<feature type="transmembrane region" description="Helical" evidence="2">
    <location>
        <begin position="254"/>
        <end position="277"/>
    </location>
</feature>
<protein>
    <submittedName>
        <fullName evidence="3">Uncharacterized protein</fullName>
    </submittedName>
</protein>
<evidence type="ECO:0000313" key="4">
    <source>
        <dbReference type="Proteomes" id="UP001050691"/>
    </source>
</evidence>
<proteinExistence type="predicted"/>
<evidence type="ECO:0000256" key="2">
    <source>
        <dbReference type="SAM" id="Phobius"/>
    </source>
</evidence>
<reference evidence="3" key="1">
    <citation type="submission" date="2021-10" db="EMBL/GenBank/DDBJ databases">
        <title>De novo Genome Assembly of Clathrus columnatus (Basidiomycota, Fungi) Using Illumina and Nanopore Sequence Data.</title>
        <authorList>
            <person name="Ogiso-Tanaka E."/>
            <person name="Itagaki H."/>
            <person name="Hosoya T."/>
            <person name="Hosaka K."/>
        </authorList>
    </citation>
    <scope>NUCLEOTIDE SEQUENCE</scope>
    <source>
        <strain evidence="3">MO-923</strain>
    </source>
</reference>
<dbReference type="Gene3D" id="2.60.120.260">
    <property type="entry name" value="Galactose-binding domain-like"/>
    <property type="match status" value="1"/>
</dbReference>
<feature type="region of interest" description="Disordered" evidence="1">
    <location>
        <begin position="216"/>
        <end position="252"/>
    </location>
</feature>
<keyword evidence="4" id="KW-1185">Reference proteome</keyword>
<keyword evidence="2" id="KW-0812">Transmembrane</keyword>
<accession>A0AAV5AM86</accession>
<feature type="compositionally biased region" description="Low complexity" evidence="1">
    <location>
        <begin position="347"/>
        <end position="357"/>
    </location>
</feature>
<sequence>MDPLEHRAIWLRNDNPNITYVGDWTPVQANVVLNFGNFGPAYSPTLHSIKSIDGAHELTVDVTSDGMPFYLDYIEYRPSSDVSLENTLIMVDNSDPAVNYISGWGALGGGANQTTDPQGLVNVTFIGIQLSWYGFIPTEESHNASSGEYSIDGKPFASFSLAGLPQDATTTVYNQLFFITPILDMGTHVLSAKYTGKPGQTPFSLDYLIVTNGSFPSSSTSSGGVTTTNTATNSASTSPSINASSKNEKSSSNVGAIVGGIVGSIAGVAIIIFFVWFKFYRKRGERKLSPEITPFLQVQQQSTSAPALLQTNQISKNSTRPVIPIQYSNSNSTNPASLYTINPASSSQAVPSVSSNSDPPTRQVPITPPHVRTIPRVPVPIQHEDSGIRLRPPVGEEIEIPPTYTEQ</sequence>
<dbReference type="AlphaFoldDB" id="A0AAV5AM86"/>
<dbReference type="Proteomes" id="UP001050691">
    <property type="component" value="Unassembled WGS sequence"/>
</dbReference>
<evidence type="ECO:0000256" key="1">
    <source>
        <dbReference type="SAM" id="MobiDB-lite"/>
    </source>
</evidence>
<keyword evidence="2" id="KW-1133">Transmembrane helix</keyword>
<evidence type="ECO:0000313" key="3">
    <source>
        <dbReference type="EMBL" id="GJJ15751.1"/>
    </source>
</evidence>
<organism evidence="3 4">
    <name type="scientific">Clathrus columnatus</name>
    <dbReference type="NCBI Taxonomy" id="1419009"/>
    <lineage>
        <taxon>Eukaryota</taxon>
        <taxon>Fungi</taxon>
        <taxon>Dikarya</taxon>
        <taxon>Basidiomycota</taxon>
        <taxon>Agaricomycotina</taxon>
        <taxon>Agaricomycetes</taxon>
        <taxon>Phallomycetidae</taxon>
        <taxon>Phallales</taxon>
        <taxon>Clathraceae</taxon>
        <taxon>Clathrus</taxon>
    </lineage>
</organism>
<comment type="caution">
    <text evidence="3">The sequence shown here is derived from an EMBL/GenBank/DDBJ whole genome shotgun (WGS) entry which is preliminary data.</text>
</comment>
<dbReference type="EMBL" id="BPWL01000011">
    <property type="protein sequence ID" value="GJJ15751.1"/>
    <property type="molecule type" value="Genomic_DNA"/>
</dbReference>
<keyword evidence="2" id="KW-0472">Membrane</keyword>